<dbReference type="GO" id="GO:0051895">
    <property type="term" value="P:negative regulation of focal adhesion assembly"/>
    <property type="evidence" value="ECO:0007669"/>
    <property type="project" value="TreeGrafter"/>
</dbReference>
<keyword evidence="3" id="KW-1185">Reference proteome</keyword>
<dbReference type="GO" id="GO:0030027">
    <property type="term" value="C:lamellipodium"/>
    <property type="evidence" value="ECO:0007669"/>
    <property type="project" value="TreeGrafter"/>
</dbReference>
<protein>
    <submittedName>
        <fullName evidence="2">Uncharacterized protein</fullName>
    </submittedName>
</protein>
<dbReference type="InterPro" id="IPR006020">
    <property type="entry name" value="PTB/PI_dom"/>
</dbReference>
<reference evidence="2" key="1">
    <citation type="submission" date="2022-03" db="EMBL/GenBank/DDBJ databases">
        <authorList>
            <person name="Martin C."/>
        </authorList>
    </citation>
    <scope>NUCLEOTIDE SEQUENCE</scope>
</reference>
<gene>
    <name evidence="2" type="ORF">OFUS_LOCUS1257</name>
</gene>
<comment type="caution">
    <text evidence="2">The sequence shown here is derived from an EMBL/GenBank/DDBJ whole genome shotgun (WGS) entry which is preliminary data.</text>
</comment>
<dbReference type="GO" id="GO:0005856">
    <property type="term" value="C:cytoskeleton"/>
    <property type="evidence" value="ECO:0007669"/>
    <property type="project" value="TreeGrafter"/>
</dbReference>
<evidence type="ECO:0000313" key="3">
    <source>
        <dbReference type="Proteomes" id="UP000749559"/>
    </source>
</evidence>
<accession>A0A8J1UCC3</accession>
<dbReference type="Proteomes" id="UP000749559">
    <property type="component" value="Unassembled WGS sequence"/>
</dbReference>
<feature type="compositionally biased region" description="Polar residues" evidence="1">
    <location>
        <begin position="21"/>
        <end position="40"/>
    </location>
</feature>
<proteinExistence type="predicted"/>
<dbReference type="EMBL" id="CAIIXF020000001">
    <property type="protein sequence ID" value="CAH1773691.1"/>
    <property type="molecule type" value="Genomic_DNA"/>
</dbReference>
<name>A0A8J1UCC3_OWEFU</name>
<dbReference type="PANTHER" id="PTHR32055:SF1">
    <property type="entry name" value="INTEGRIN BETA-1-BINDING PROTEIN 1"/>
    <property type="match status" value="1"/>
</dbReference>
<dbReference type="GO" id="GO:0005178">
    <property type="term" value="F:integrin binding"/>
    <property type="evidence" value="ECO:0007669"/>
    <property type="project" value="TreeGrafter"/>
</dbReference>
<sequence>MFKKNRPKSGLFSDSRESVESKGSSGNQVTPHSSRENIASGTEMRLIDGGSSGSLNRSVQFQLHYLGMVQDLHSQPVGGQDTRVQIIDKIEEAQIENKIHIKPAEDDLVKMVISKHGVKVMKTTREEVLQRHPLHTVAQLIEYIDTSGRTNLALKIVRQIESLKADCYVFQCHNVDQASRICRALQNVFEAVVQSV</sequence>
<dbReference type="SUPFAM" id="SSF50729">
    <property type="entry name" value="PH domain-like"/>
    <property type="match status" value="1"/>
</dbReference>
<dbReference type="PROSITE" id="PS01179">
    <property type="entry name" value="PID"/>
    <property type="match status" value="1"/>
</dbReference>
<dbReference type="PANTHER" id="PTHR32055">
    <property type="entry name" value="INTEGRIN BETA-1-BINDING PROTEIN 1"/>
    <property type="match status" value="1"/>
</dbReference>
<dbReference type="GO" id="GO:1900025">
    <property type="term" value="P:negative regulation of substrate adhesion-dependent cell spreading"/>
    <property type="evidence" value="ECO:0007669"/>
    <property type="project" value="TreeGrafter"/>
</dbReference>
<organism evidence="2 3">
    <name type="scientific">Owenia fusiformis</name>
    <name type="common">Polychaete worm</name>
    <dbReference type="NCBI Taxonomy" id="6347"/>
    <lineage>
        <taxon>Eukaryota</taxon>
        <taxon>Metazoa</taxon>
        <taxon>Spiralia</taxon>
        <taxon>Lophotrochozoa</taxon>
        <taxon>Annelida</taxon>
        <taxon>Polychaeta</taxon>
        <taxon>Sedentaria</taxon>
        <taxon>Canalipalpata</taxon>
        <taxon>Sabellida</taxon>
        <taxon>Oweniida</taxon>
        <taxon>Oweniidae</taxon>
        <taxon>Owenia</taxon>
    </lineage>
</organism>
<evidence type="ECO:0000256" key="1">
    <source>
        <dbReference type="SAM" id="MobiDB-lite"/>
    </source>
</evidence>
<dbReference type="OrthoDB" id="10060702at2759"/>
<feature type="region of interest" description="Disordered" evidence="1">
    <location>
        <begin position="1"/>
        <end position="51"/>
    </location>
</feature>
<dbReference type="AlphaFoldDB" id="A0A8J1UCC3"/>
<dbReference type="GO" id="GO:0001726">
    <property type="term" value="C:ruffle"/>
    <property type="evidence" value="ECO:0007669"/>
    <property type="project" value="TreeGrafter"/>
</dbReference>
<dbReference type="GO" id="GO:0071944">
    <property type="term" value="C:cell periphery"/>
    <property type="evidence" value="ECO:0007669"/>
    <property type="project" value="TreeGrafter"/>
</dbReference>
<evidence type="ECO:0000313" key="2">
    <source>
        <dbReference type="EMBL" id="CAH1773691.1"/>
    </source>
</evidence>
<dbReference type="Gene3D" id="6.20.360.10">
    <property type="match status" value="1"/>
</dbReference>
<dbReference type="InterPro" id="IPR019517">
    <property type="entry name" value="Integrin-bd_ICAP-1"/>
</dbReference>
<dbReference type="Pfam" id="PF10480">
    <property type="entry name" value="ICAP-1_inte_bdg"/>
    <property type="match status" value="1"/>
</dbReference>